<keyword evidence="1" id="KW-0472">Membrane</keyword>
<dbReference type="EMBL" id="FOJW01000001">
    <property type="protein sequence ID" value="SFA71150.1"/>
    <property type="molecule type" value="Genomic_DNA"/>
</dbReference>
<gene>
    <name evidence="2" type="ORF">SAMN04488072_101172</name>
</gene>
<keyword evidence="1" id="KW-1133">Transmembrane helix</keyword>
<dbReference type="OrthoDB" id="2973795at2"/>
<organism evidence="2 3">
    <name type="scientific">Lentibacillus halodurans</name>
    <dbReference type="NCBI Taxonomy" id="237679"/>
    <lineage>
        <taxon>Bacteria</taxon>
        <taxon>Bacillati</taxon>
        <taxon>Bacillota</taxon>
        <taxon>Bacilli</taxon>
        <taxon>Bacillales</taxon>
        <taxon>Bacillaceae</taxon>
        <taxon>Lentibacillus</taxon>
    </lineage>
</organism>
<evidence type="ECO:0000313" key="2">
    <source>
        <dbReference type="EMBL" id="SFA71150.1"/>
    </source>
</evidence>
<protein>
    <submittedName>
        <fullName evidence="2">ComG operon protein 7</fullName>
    </submittedName>
</protein>
<accession>A0A1I0V4Z1</accession>
<evidence type="ECO:0000313" key="3">
    <source>
        <dbReference type="Proteomes" id="UP000198642"/>
    </source>
</evidence>
<keyword evidence="3" id="KW-1185">Reference proteome</keyword>
<dbReference type="Proteomes" id="UP000198642">
    <property type="component" value="Unassembled WGS sequence"/>
</dbReference>
<feature type="transmembrane region" description="Helical" evidence="1">
    <location>
        <begin position="20"/>
        <end position="41"/>
    </location>
</feature>
<sequence>MVINLKKSLLTTINQRGFVLPYVLFVIALAIIIVTANVHLYQDEIRITHNQSEQLKIETLFQMARMQFKEDIFNQNESNSTMSYVFPYGNVLIEYAELSELQYHLFFTIQTDTGITHSIINRIKLKPE</sequence>
<keyword evidence="1" id="KW-0812">Transmembrane</keyword>
<evidence type="ECO:0000256" key="1">
    <source>
        <dbReference type="SAM" id="Phobius"/>
    </source>
</evidence>
<dbReference type="AlphaFoldDB" id="A0A1I0V4Z1"/>
<reference evidence="2 3" key="1">
    <citation type="submission" date="2016-10" db="EMBL/GenBank/DDBJ databases">
        <authorList>
            <person name="de Groot N.N."/>
        </authorList>
    </citation>
    <scope>NUCLEOTIDE SEQUENCE [LARGE SCALE GENOMIC DNA]</scope>
    <source>
        <strain evidence="2 3">CGMCC 1.3702</strain>
    </source>
</reference>
<name>A0A1I0V4Z1_9BACI</name>
<proteinExistence type="predicted"/>
<dbReference type="STRING" id="237679.SAMN04488072_101172"/>